<comment type="caution">
    <text evidence="1">The sequence shown here is derived from an EMBL/GenBank/DDBJ whole genome shotgun (WGS) entry which is preliminary data.</text>
</comment>
<gene>
    <name evidence="1" type="ORF">BDP27DRAFT_1427596</name>
</gene>
<dbReference type="Gene3D" id="3.80.10.10">
    <property type="entry name" value="Ribonuclease Inhibitor"/>
    <property type="match status" value="1"/>
</dbReference>
<protein>
    <recommendedName>
        <fullName evidence="3">F-box domain-containing protein</fullName>
    </recommendedName>
</protein>
<keyword evidence="2" id="KW-1185">Reference proteome</keyword>
<dbReference type="SUPFAM" id="SSF52047">
    <property type="entry name" value="RNI-like"/>
    <property type="match status" value="1"/>
</dbReference>
<evidence type="ECO:0000313" key="2">
    <source>
        <dbReference type="Proteomes" id="UP000772434"/>
    </source>
</evidence>
<evidence type="ECO:0008006" key="3">
    <source>
        <dbReference type="Google" id="ProtNLM"/>
    </source>
</evidence>
<dbReference type="OrthoDB" id="2733292at2759"/>
<proteinExistence type="predicted"/>
<dbReference type="EMBL" id="JADNRY010000163">
    <property type="protein sequence ID" value="KAF9062761.1"/>
    <property type="molecule type" value="Genomic_DNA"/>
</dbReference>
<dbReference type="Proteomes" id="UP000772434">
    <property type="component" value="Unassembled WGS sequence"/>
</dbReference>
<sequence length="472" mass="53131">MLNYDIITVICAEISDRHDDRHLVPKDLLSLGLVSKRILEPALDGMWKRINSLQPLLSVLPEATLVNGKKQFLQPMSPSWDRLRFYTSRVREFGGDAYVGNRLDVHDSVYAYLDQGKPIFPRLKMLHLTPPLCSPNSFALFLGTGLQVVSWPDSTWGWPEADPDSDLGPSLALLVSKNPGLKSLTLGQYPFSELSLSLGHLCTLKILEVNHLVRPEMGFIRAIALLPNLTDLCLTLPTMFLFDYAGVENGFPSLTKFFLRGSTFDTRKILAVMRTKILRDLSIDWHVENQSFLADIVVIIRFLPSIPSLWSLQIEGAALHFLLADINAQLLWSIFEPLLELKRLELLAYNVPLPLSDQNTVTLACAWPHLKCFHLYSADESLAHFAQHCPNLEILSYPIQLQTTTPSIMIPPTLSPHPLHTFETQVEGDFDVIHAPAIALYLYQTFPNLVHARGSGVGWRLVQKILDSFIIL</sequence>
<evidence type="ECO:0000313" key="1">
    <source>
        <dbReference type="EMBL" id="KAF9062761.1"/>
    </source>
</evidence>
<dbReference type="AlphaFoldDB" id="A0A9P5U1C9"/>
<accession>A0A9P5U1C9</accession>
<name>A0A9P5U1C9_9AGAR</name>
<organism evidence="1 2">
    <name type="scientific">Rhodocollybia butyracea</name>
    <dbReference type="NCBI Taxonomy" id="206335"/>
    <lineage>
        <taxon>Eukaryota</taxon>
        <taxon>Fungi</taxon>
        <taxon>Dikarya</taxon>
        <taxon>Basidiomycota</taxon>
        <taxon>Agaricomycotina</taxon>
        <taxon>Agaricomycetes</taxon>
        <taxon>Agaricomycetidae</taxon>
        <taxon>Agaricales</taxon>
        <taxon>Marasmiineae</taxon>
        <taxon>Omphalotaceae</taxon>
        <taxon>Rhodocollybia</taxon>
    </lineage>
</organism>
<dbReference type="InterPro" id="IPR032675">
    <property type="entry name" value="LRR_dom_sf"/>
</dbReference>
<reference evidence="1" key="1">
    <citation type="submission" date="2020-11" db="EMBL/GenBank/DDBJ databases">
        <authorList>
            <consortium name="DOE Joint Genome Institute"/>
            <person name="Ahrendt S."/>
            <person name="Riley R."/>
            <person name="Andreopoulos W."/>
            <person name="Labutti K."/>
            <person name="Pangilinan J."/>
            <person name="Ruiz-Duenas F.J."/>
            <person name="Barrasa J.M."/>
            <person name="Sanchez-Garcia M."/>
            <person name="Camarero S."/>
            <person name="Miyauchi S."/>
            <person name="Serrano A."/>
            <person name="Linde D."/>
            <person name="Babiker R."/>
            <person name="Drula E."/>
            <person name="Ayuso-Fernandez I."/>
            <person name="Pacheco R."/>
            <person name="Padilla G."/>
            <person name="Ferreira P."/>
            <person name="Barriuso J."/>
            <person name="Kellner H."/>
            <person name="Castanera R."/>
            <person name="Alfaro M."/>
            <person name="Ramirez L."/>
            <person name="Pisabarro A.G."/>
            <person name="Kuo A."/>
            <person name="Tritt A."/>
            <person name="Lipzen A."/>
            <person name="He G."/>
            <person name="Yan M."/>
            <person name="Ng V."/>
            <person name="Cullen D."/>
            <person name="Martin F."/>
            <person name="Rosso M.-N."/>
            <person name="Henrissat B."/>
            <person name="Hibbett D."/>
            <person name="Martinez A.T."/>
            <person name="Grigoriev I.V."/>
        </authorList>
    </citation>
    <scope>NUCLEOTIDE SEQUENCE</scope>
    <source>
        <strain evidence="1">AH 40177</strain>
    </source>
</reference>